<dbReference type="Pfam" id="PF08044">
    <property type="entry name" value="DUF1707"/>
    <property type="match status" value="1"/>
</dbReference>
<sequence>MSTDPAKSPALRASDADRDRVIDTLRTAVADGRLDPAEYDERVETALSARTFEALAPLTADLAPGAGLAPAPVPVPARAAPKRLVIKQKHGVVRRDGDWALPERLVLRTAWSGVELDLRHAVPSGPELVIDMRVRGGGVTLIVAPGMEVDANDLRVKFGGTSITRTAGDDTPITLRIRIVGRLKHGAVGTRWARPGEKVAPPPEDSAT</sequence>
<dbReference type="Proteomes" id="UP000000851">
    <property type="component" value="Chromosome"/>
</dbReference>
<dbReference type="RefSeq" id="WP_015794303.1">
    <property type="nucleotide sequence ID" value="NC_013131.1"/>
</dbReference>
<gene>
    <name evidence="2" type="ordered locus">Caci_5716</name>
</gene>
<name>C7QCC6_CATAD</name>
<feature type="domain" description="DUF1707" evidence="1">
    <location>
        <begin position="11"/>
        <end position="62"/>
    </location>
</feature>
<dbReference type="OrthoDB" id="3428481at2"/>
<evidence type="ECO:0000259" key="1">
    <source>
        <dbReference type="Pfam" id="PF08044"/>
    </source>
</evidence>
<dbReference type="PANTHER" id="PTHR40763">
    <property type="entry name" value="MEMBRANE PROTEIN-RELATED"/>
    <property type="match status" value="1"/>
</dbReference>
<dbReference type="KEGG" id="cai:Caci_5716"/>
<keyword evidence="3" id="KW-1185">Reference proteome</keyword>
<protein>
    <recommendedName>
        <fullName evidence="1">DUF1707 domain-containing protein</fullName>
    </recommendedName>
</protein>
<reference evidence="2 3" key="1">
    <citation type="journal article" date="2009" name="Stand. Genomic Sci.">
        <title>Complete genome sequence of Catenulispora acidiphila type strain (ID 139908).</title>
        <authorList>
            <person name="Copeland A."/>
            <person name="Lapidus A."/>
            <person name="Glavina Del Rio T."/>
            <person name="Nolan M."/>
            <person name="Lucas S."/>
            <person name="Chen F."/>
            <person name="Tice H."/>
            <person name="Cheng J.F."/>
            <person name="Bruce D."/>
            <person name="Goodwin L."/>
            <person name="Pitluck S."/>
            <person name="Mikhailova N."/>
            <person name="Pati A."/>
            <person name="Ivanova N."/>
            <person name="Mavromatis K."/>
            <person name="Chen A."/>
            <person name="Palaniappan K."/>
            <person name="Chain P."/>
            <person name="Land M."/>
            <person name="Hauser L."/>
            <person name="Chang Y.J."/>
            <person name="Jeffries C.D."/>
            <person name="Chertkov O."/>
            <person name="Brettin T."/>
            <person name="Detter J.C."/>
            <person name="Han C."/>
            <person name="Ali Z."/>
            <person name="Tindall B.J."/>
            <person name="Goker M."/>
            <person name="Bristow J."/>
            <person name="Eisen J.A."/>
            <person name="Markowitz V."/>
            <person name="Hugenholtz P."/>
            <person name="Kyrpides N.C."/>
            <person name="Klenk H.P."/>
        </authorList>
    </citation>
    <scope>NUCLEOTIDE SEQUENCE [LARGE SCALE GENOMIC DNA]</scope>
    <source>
        <strain evidence="3">DSM 44928 / JCM 14897 / NBRC 102108 / NRRL B-24433 / ID139908</strain>
    </source>
</reference>
<accession>C7QCC6</accession>
<dbReference type="eggNOG" id="COG4758">
    <property type="taxonomic scope" value="Bacteria"/>
</dbReference>
<dbReference type="InterPro" id="IPR012551">
    <property type="entry name" value="DUF1707_SHOCT-like"/>
</dbReference>
<dbReference type="PANTHER" id="PTHR40763:SF5">
    <property type="entry name" value="MEMBRANE PROTEIN"/>
    <property type="match status" value="1"/>
</dbReference>
<proteinExistence type="predicted"/>
<dbReference type="HOGENOM" id="CLU_075817_4_1_11"/>
<evidence type="ECO:0000313" key="2">
    <source>
        <dbReference type="EMBL" id="ACU74574.1"/>
    </source>
</evidence>
<dbReference type="STRING" id="479433.Caci_5716"/>
<dbReference type="AlphaFoldDB" id="C7QCC6"/>
<dbReference type="EMBL" id="CP001700">
    <property type="protein sequence ID" value="ACU74574.1"/>
    <property type="molecule type" value="Genomic_DNA"/>
</dbReference>
<organism evidence="2 3">
    <name type="scientific">Catenulispora acidiphila (strain DSM 44928 / JCM 14897 / NBRC 102108 / NRRL B-24433 / ID139908)</name>
    <dbReference type="NCBI Taxonomy" id="479433"/>
    <lineage>
        <taxon>Bacteria</taxon>
        <taxon>Bacillati</taxon>
        <taxon>Actinomycetota</taxon>
        <taxon>Actinomycetes</taxon>
        <taxon>Catenulisporales</taxon>
        <taxon>Catenulisporaceae</taxon>
        <taxon>Catenulispora</taxon>
    </lineage>
</organism>
<dbReference type="InParanoid" id="C7QCC6"/>
<evidence type="ECO:0000313" key="3">
    <source>
        <dbReference type="Proteomes" id="UP000000851"/>
    </source>
</evidence>